<protein>
    <submittedName>
        <fullName evidence="2">Uncharacterized protein</fullName>
    </submittedName>
</protein>
<dbReference type="Proteomes" id="UP000260759">
    <property type="component" value="Unassembled WGS sequence"/>
</dbReference>
<gene>
    <name evidence="2" type="ORF">DXB37_19740</name>
</gene>
<keyword evidence="1" id="KW-0732">Signal</keyword>
<comment type="caution">
    <text evidence="2">The sequence shown here is derived from an EMBL/GenBank/DDBJ whole genome shotgun (WGS) entry which is preliminary data.</text>
</comment>
<organism evidence="2 3">
    <name type="scientific">Bacteroides uniformis</name>
    <dbReference type="NCBI Taxonomy" id="820"/>
    <lineage>
        <taxon>Bacteria</taxon>
        <taxon>Pseudomonadati</taxon>
        <taxon>Bacteroidota</taxon>
        <taxon>Bacteroidia</taxon>
        <taxon>Bacteroidales</taxon>
        <taxon>Bacteroidaceae</taxon>
        <taxon>Bacteroides</taxon>
    </lineage>
</organism>
<evidence type="ECO:0000313" key="3">
    <source>
        <dbReference type="Proteomes" id="UP000260759"/>
    </source>
</evidence>
<accession>A0A3E5EK57</accession>
<dbReference type="RefSeq" id="WP_117601545.1">
    <property type="nucleotide sequence ID" value="NZ_JAQNRR010000014.1"/>
</dbReference>
<evidence type="ECO:0000313" key="2">
    <source>
        <dbReference type="EMBL" id="RGN89212.1"/>
    </source>
</evidence>
<proteinExistence type="predicted"/>
<evidence type="ECO:0000256" key="1">
    <source>
        <dbReference type="SAM" id="SignalP"/>
    </source>
</evidence>
<name>A0A3E5EK57_BACUN</name>
<feature type="signal peptide" evidence="1">
    <location>
        <begin position="1"/>
        <end position="19"/>
    </location>
</feature>
<sequence>MKKILLLSIMLILCSTMRATVYTFVTSGGTFKIYKESNLISFKDRTYNIVEEGKDDTNYMVCKSDNTIKLIRFDFANDNIIEYDYVETFEWKDVAFYDKAKLVAGLYRNIDTYIYNNNLKGDKAVMFRKYAGIMIGGIQDGTITMNNNGSFTDSTGKLSSDGTFDKTWTGKKKNTLNNILNLVADYIIDYLPQMPILDSCWQQVGKPYLILKANKSE</sequence>
<feature type="chain" id="PRO_5017547392" evidence="1">
    <location>
        <begin position="20"/>
        <end position="217"/>
    </location>
</feature>
<dbReference type="EMBL" id="QSVA01000027">
    <property type="protein sequence ID" value="RGN89212.1"/>
    <property type="molecule type" value="Genomic_DNA"/>
</dbReference>
<reference evidence="2 3" key="1">
    <citation type="submission" date="2018-08" db="EMBL/GenBank/DDBJ databases">
        <title>A genome reference for cultivated species of the human gut microbiota.</title>
        <authorList>
            <person name="Zou Y."/>
            <person name="Xue W."/>
            <person name="Luo G."/>
        </authorList>
    </citation>
    <scope>NUCLEOTIDE SEQUENCE [LARGE SCALE GENOMIC DNA]</scope>
    <source>
        <strain evidence="2 3">OM03-4</strain>
    </source>
</reference>
<dbReference type="AlphaFoldDB" id="A0A3E5EK57"/>